<accession>A0A2I1IK68</accession>
<dbReference type="GO" id="GO:0022857">
    <property type="term" value="F:transmembrane transporter activity"/>
    <property type="evidence" value="ECO:0007669"/>
    <property type="project" value="InterPro"/>
</dbReference>
<evidence type="ECO:0000313" key="11">
    <source>
        <dbReference type="Proteomes" id="UP000235122"/>
    </source>
</evidence>
<proteinExistence type="inferred from homology"/>
<organism evidence="10 11">
    <name type="scientific">Winkia neuii</name>
    <dbReference type="NCBI Taxonomy" id="33007"/>
    <lineage>
        <taxon>Bacteria</taxon>
        <taxon>Bacillati</taxon>
        <taxon>Actinomycetota</taxon>
        <taxon>Actinomycetes</taxon>
        <taxon>Actinomycetales</taxon>
        <taxon>Actinomycetaceae</taxon>
        <taxon>Winkia</taxon>
    </lineage>
</organism>
<dbReference type="SUPFAM" id="SSF161098">
    <property type="entry name" value="MetI-like"/>
    <property type="match status" value="1"/>
</dbReference>
<gene>
    <name evidence="10" type="ORF">CYJ19_09880</name>
</gene>
<comment type="caution">
    <text evidence="10">The sequence shown here is derived from an EMBL/GenBank/DDBJ whole genome shotgun (WGS) entry which is preliminary data.</text>
</comment>
<dbReference type="GeneID" id="35867159"/>
<evidence type="ECO:0000256" key="6">
    <source>
        <dbReference type="ARBA" id="ARBA00022989"/>
    </source>
</evidence>
<evidence type="ECO:0000313" key="10">
    <source>
        <dbReference type="EMBL" id="PKY71520.1"/>
    </source>
</evidence>
<dbReference type="FunFam" id="1.10.3720.10:FF:000006">
    <property type="entry name" value="Glutamate/aspartate ABC transporter, permease protein GltK"/>
    <property type="match status" value="1"/>
</dbReference>
<evidence type="ECO:0000256" key="2">
    <source>
        <dbReference type="ARBA" id="ARBA00022448"/>
    </source>
</evidence>
<keyword evidence="7 8" id="KW-0472">Membrane</keyword>
<evidence type="ECO:0000256" key="8">
    <source>
        <dbReference type="RuleBase" id="RU363032"/>
    </source>
</evidence>
<dbReference type="NCBIfam" id="TIGR01726">
    <property type="entry name" value="HEQRo_perm_3TM"/>
    <property type="match status" value="1"/>
</dbReference>
<evidence type="ECO:0000256" key="7">
    <source>
        <dbReference type="ARBA" id="ARBA00023136"/>
    </source>
</evidence>
<keyword evidence="6 8" id="KW-1133">Transmembrane helix</keyword>
<feature type="transmembrane region" description="Helical" evidence="8">
    <location>
        <begin position="57"/>
        <end position="79"/>
    </location>
</feature>
<protein>
    <submittedName>
        <fullName evidence="10">Amino acid ABC transporter permease</fullName>
    </submittedName>
</protein>
<comment type="similarity">
    <text evidence="8">Belongs to the binding-protein-dependent transport system permease family.</text>
</comment>
<keyword evidence="11" id="KW-1185">Reference proteome</keyword>
<evidence type="ECO:0000256" key="1">
    <source>
        <dbReference type="ARBA" id="ARBA00004651"/>
    </source>
</evidence>
<dbReference type="PROSITE" id="PS50928">
    <property type="entry name" value="ABC_TM1"/>
    <property type="match status" value="1"/>
</dbReference>
<keyword evidence="3" id="KW-1003">Cell membrane</keyword>
<dbReference type="STRING" id="33007.HMPREF3198_01802"/>
<keyword evidence="2 8" id="KW-0813">Transport</keyword>
<dbReference type="InterPro" id="IPR043429">
    <property type="entry name" value="ArtM/GltK/GlnP/TcyL/YhdX-like"/>
</dbReference>
<dbReference type="RefSeq" id="WP_024331607.1">
    <property type="nucleotide sequence ID" value="NZ_JASOXK010000004.1"/>
</dbReference>
<dbReference type="Pfam" id="PF00528">
    <property type="entry name" value="BPD_transp_1"/>
    <property type="match status" value="1"/>
</dbReference>
<dbReference type="GO" id="GO:0043190">
    <property type="term" value="C:ATP-binding cassette (ABC) transporter complex"/>
    <property type="evidence" value="ECO:0007669"/>
    <property type="project" value="InterPro"/>
</dbReference>
<dbReference type="AlphaFoldDB" id="A0A2I1IK68"/>
<dbReference type="CDD" id="cd06261">
    <property type="entry name" value="TM_PBP2"/>
    <property type="match status" value="1"/>
</dbReference>
<dbReference type="InterPro" id="IPR035906">
    <property type="entry name" value="MetI-like_sf"/>
</dbReference>
<comment type="subcellular location">
    <subcellularLocation>
        <location evidence="1 8">Cell membrane</location>
        <topology evidence="1 8">Multi-pass membrane protein</topology>
    </subcellularLocation>
</comment>
<dbReference type="PANTHER" id="PTHR30614">
    <property type="entry name" value="MEMBRANE COMPONENT OF AMINO ACID ABC TRANSPORTER"/>
    <property type="match status" value="1"/>
</dbReference>
<evidence type="ECO:0000256" key="3">
    <source>
        <dbReference type="ARBA" id="ARBA00022475"/>
    </source>
</evidence>
<feature type="transmembrane region" description="Helical" evidence="8">
    <location>
        <begin position="23"/>
        <end position="45"/>
    </location>
</feature>
<dbReference type="Gene3D" id="1.10.3720.10">
    <property type="entry name" value="MetI-like"/>
    <property type="match status" value="1"/>
</dbReference>
<reference evidence="10 11" key="1">
    <citation type="submission" date="2017-12" db="EMBL/GenBank/DDBJ databases">
        <title>Phylogenetic diversity of female urinary microbiome.</title>
        <authorList>
            <person name="Thomas-White K."/>
            <person name="Wolfe A.J."/>
        </authorList>
    </citation>
    <scope>NUCLEOTIDE SEQUENCE [LARGE SCALE GENOMIC DNA]</scope>
    <source>
        <strain evidence="10 11">UMB0402</strain>
    </source>
</reference>
<dbReference type="Proteomes" id="UP000235122">
    <property type="component" value="Unassembled WGS sequence"/>
</dbReference>
<dbReference type="InterPro" id="IPR010065">
    <property type="entry name" value="AA_ABC_transptr_permease_3TM"/>
</dbReference>
<dbReference type="InterPro" id="IPR000515">
    <property type="entry name" value="MetI-like"/>
</dbReference>
<dbReference type="PANTHER" id="PTHR30614:SF0">
    <property type="entry name" value="L-CYSTINE TRANSPORT SYSTEM PERMEASE PROTEIN TCYL"/>
    <property type="match status" value="1"/>
</dbReference>
<evidence type="ECO:0000256" key="5">
    <source>
        <dbReference type="ARBA" id="ARBA00022970"/>
    </source>
</evidence>
<sequence>MHTISLWIESFPQLLAATVKVTIPLSLICFAIALVLGIATAQLRLSRFAVGRTIARFYVWIFRGTPVLVQLFIAFFGLPKIGISLTAWAAAIITFSLNSGAYIAEGVRGAQLSLPKGQWEAASTLRLSHWQTLRYVIGPQIWRIALPPLGNEFVNLVKSTSLASVITLSDVLQIGQQITARTYEPLILYTEVALIYLLICTALSWGQAYLEKRTSRYVITND</sequence>
<keyword evidence="4 8" id="KW-0812">Transmembrane</keyword>
<feature type="domain" description="ABC transmembrane type-1" evidence="9">
    <location>
        <begin position="19"/>
        <end position="207"/>
    </location>
</feature>
<name>A0A2I1IK68_9ACTO</name>
<dbReference type="GO" id="GO:0006865">
    <property type="term" value="P:amino acid transport"/>
    <property type="evidence" value="ECO:0007669"/>
    <property type="project" value="UniProtKB-KW"/>
</dbReference>
<feature type="transmembrane region" description="Helical" evidence="8">
    <location>
        <begin position="85"/>
        <end position="104"/>
    </location>
</feature>
<dbReference type="EMBL" id="PKKO01000006">
    <property type="protein sequence ID" value="PKY71520.1"/>
    <property type="molecule type" value="Genomic_DNA"/>
</dbReference>
<feature type="transmembrane region" description="Helical" evidence="8">
    <location>
        <begin position="186"/>
        <end position="206"/>
    </location>
</feature>
<evidence type="ECO:0000259" key="9">
    <source>
        <dbReference type="PROSITE" id="PS50928"/>
    </source>
</evidence>
<keyword evidence="5" id="KW-0029">Amino-acid transport</keyword>
<evidence type="ECO:0000256" key="4">
    <source>
        <dbReference type="ARBA" id="ARBA00022692"/>
    </source>
</evidence>